<feature type="non-terminal residue" evidence="11">
    <location>
        <position position="1"/>
    </location>
</feature>
<feature type="transmembrane region" description="Helical" evidence="10">
    <location>
        <begin position="73"/>
        <end position="96"/>
    </location>
</feature>
<keyword evidence="7 10" id="KW-0472">Membrane</keyword>
<evidence type="ECO:0000256" key="2">
    <source>
        <dbReference type="ARBA" id="ARBA00022475"/>
    </source>
</evidence>
<dbReference type="Pfam" id="PF02949">
    <property type="entry name" value="7tm_6"/>
    <property type="match status" value="1"/>
</dbReference>
<keyword evidence="8" id="KW-0675">Receptor</keyword>
<evidence type="ECO:0000256" key="7">
    <source>
        <dbReference type="ARBA" id="ARBA00023136"/>
    </source>
</evidence>
<keyword evidence="12" id="KW-1185">Reference proteome</keyword>
<name>A0A0M4EDS1_DROBS</name>
<feature type="non-terminal residue" evidence="11">
    <location>
        <position position="388"/>
    </location>
</feature>
<dbReference type="GO" id="GO:0004984">
    <property type="term" value="F:olfactory receptor activity"/>
    <property type="evidence" value="ECO:0007669"/>
    <property type="project" value="InterPro"/>
</dbReference>
<evidence type="ECO:0000256" key="10">
    <source>
        <dbReference type="SAM" id="Phobius"/>
    </source>
</evidence>
<comment type="subcellular location">
    <subcellularLocation>
        <location evidence="1">Cell membrane</location>
        <topology evidence="1">Multi-pass membrane protein</topology>
    </subcellularLocation>
</comment>
<dbReference type="GO" id="GO:0005549">
    <property type="term" value="F:odorant binding"/>
    <property type="evidence" value="ECO:0007669"/>
    <property type="project" value="InterPro"/>
</dbReference>
<dbReference type="PANTHER" id="PTHR21137">
    <property type="entry name" value="ODORANT RECEPTOR"/>
    <property type="match status" value="1"/>
</dbReference>
<keyword evidence="4 10" id="KW-0812">Transmembrane</keyword>
<evidence type="ECO:0000313" key="12">
    <source>
        <dbReference type="Proteomes" id="UP000494163"/>
    </source>
</evidence>
<sequence length="388" mass="44110">PVPESDKSCLADYCRIIYILRISARICGADVTDPNYRLNLVTYILFTFICNFFICTIYTMYRGVSNEGGYTVILQVICFVGPAVQGTVKLICFINYPETLRISQSFLHETYKQYEQREPHYVQALQQSIEVTRTFIRVIMYTYIAVVICLIGFPLVYYLIYKQRIFMMQFLLPGVDPYSSHGYLVLSCIQACSICFGGFGNFGSDMYVVIFIGNVSMIKNVLGCKLLDLNAQLDAGASRAEVVAAMRDIVRWHMEYLNMLTRMQLICFWIIVAMVGCSAVSILATMYCMLIGVWPAAPILLLFSFMNLYMYCGLGTMVDKANIECADVIYTQCHWYKLPVMEQRFILLMLRKAQNTSSLTVGSMLPLTVGTGLQLTKAVYSLVMLLMR</sequence>
<keyword evidence="3" id="KW-0716">Sensory transduction</keyword>
<protein>
    <submittedName>
        <fullName evidence="11">Or67d</fullName>
    </submittedName>
</protein>
<feature type="transmembrane region" description="Helical" evidence="10">
    <location>
        <begin position="40"/>
        <end position="61"/>
    </location>
</feature>
<keyword evidence="9" id="KW-0807">Transducer</keyword>
<feature type="transmembrane region" description="Helical" evidence="10">
    <location>
        <begin position="182"/>
        <end position="200"/>
    </location>
</feature>
<dbReference type="Proteomes" id="UP000494163">
    <property type="component" value="Chromosome 3L"/>
</dbReference>
<dbReference type="InterPro" id="IPR004117">
    <property type="entry name" value="7tm6_olfct_rcpt"/>
</dbReference>
<evidence type="ECO:0000256" key="8">
    <source>
        <dbReference type="ARBA" id="ARBA00023170"/>
    </source>
</evidence>
<keyword evidence="6 10" id="KW-1133">Transmembrane helix</keyword>
<feature type="transmembrane region" description="Helical" evidence="10">
    <location>
        <begin position="138"/>
        <end position="161"/>
    </location>
</feature>
<dbReference type="GO" id="GO:0005886">
    <property type="term" value="C:plasma membrane"/>
    <property type="evidence" value="ECO:0007669"/>
    <property type="project" value="UniProtKB-SubCell"/>
</dbReference>
<evidence type="ECO:0000256" key="3">
    <source>
        <dbReference type="ARBA" id="ARBA00022606"/>
    </source>
</evidence>
<dbReference type="STRING" id="30019.A0A0M4EDS1"/>
<evidence type="ECO:0000256" key="1">
    <source>
        <dbReference type="ARBA" id="ARBA00004651"/>
    </source>
</evidence>
<dbReference type="AlphaFoldDB" id="A0A0M4EDS1"/>
<organism evidence="11 12">
    <name type="scientific">Drosophila busckii</name>
    <name type="common">Fruit fly</name>
    <dbReference type="NCBI Taxonomy" id="30019"/>
    <lineage>
        <taxon>Eukaryota</taxon>
        <taxon>Metazoa</taxon>
        <taxon>Ecdysozoa</taxon>
        <taxon>Arthropoda</taxon>
        <taxon>Hexapoda</taxon>
        <taxon>Insecta</taxon>
        <taxon>Pterygota</taxon>
        <taxon>Neoptera</taxon>
        <taxon>Endopterygota</taxon>
        <taxon>Diptera</taxon>
        <taxon>Brachycera</taxon>
        <taxon>Muscomorpha</taxon>
        <taxon>Ephydroidea</taxon>
        <taxon>Drosophilidae</taxon>
        <taxon>Drosophila</taxon>
    </lineage>
</organism>
<feature type="transmembrane region" description="Helical" evidence="10">
    <location>
        <begin position="266"/>
        <end position="287"/>
    </location>
</feature>
<feature type="transmembrane region" description="Helical" evidence="10">
    <location>
        <begin position="293"/>
        <end position="312"/>
    </location>
</feature>
<keyword evidence="2" id="KW-1003">Cell membrane</keyword>
<dbReference type="EMBL" id="CP012525">
    <property type="protein sequence ID" value="ALC43796.1"/>
    <property type="molecule type" value="Genomic_DNA"/>
</dbReference>
<evidence type="ECO:0000256" key="4">
    <source>
        <dbReference type="ARBA" id="ARBA00022692"/>
    </source>
</evidence>
<dbReference type="GO" id="GO:0007165">
    <property type="term" value="P:signal transduction"/>
    <property type="evidence" value="ECO:0007669"/>
    <property type="project" value="UniProtKB-KW"/>
</dbReference>
<reference evidence="11 12" key="1">
    <citation type="submission" date="2015-08" db="EMBL/GenBank/DDBJ databases">
        <title>Ancestral chromatin configuration constrains chromatin evolution on differentiating sex chromosomes in Drosophila.</title>
        <authorList>
            <person name="Zhou Q."/>
            <person name="Bachtrog D."/>
        </authorList>
    </citation>
    <scope>NUCLEOTIDE SEQUENCE [LARGE SCALE GENOMIC DNA]</scope>
    <source>
        <tissue evidence="11">Whole larvae</tissue>
    </source>
</reference>
<evidence type="ECO:0000313" key="11">
    <source>
        <dbReference type="EMBL" id="ALC43796.1"/>
    </source>
</evidence>
<gene>
    <name evidence="11" type="ORF">Dbus_chr3Lg962</name>
</gene>
<proteinExistence type="predicted"/>
<evidence type="ECO:0000256" key="9">
    <source>
        <dbReference type="ARBA" id="ARBA00023224"/>
    </source>
</evidence>
<dbReference type="OMA" id="ALTTDWY"/>
<accession>A0A0M4EDS1</accession>
<evidence type="ECO:0000256" key="6">
    <source>
        <dbReference type="ARBA" id="ARBA00022989"/>
    </source>
</evidence>
<dbReference type="OrthoDB" id="6765072at2759"/>
<keyword evidence="5" id="KW-0552">Olfaction</keyword>
<dbReference type="PANTHER" id="PTHR21137:SF35">
    <property type="entry name" value="ODORANT RECEPTOR 19A-RELATED"/>
    <property type="match status" value="1"/>
</dbReference>
<evidence type="ECO:0000256" key="5">
    <source>
        <dbReference type="ARBA" id="ARBA00022725"/>
    </source>
</evidence>